<name>A0ABM1EP13_PRICU</name>
<feature type="region of interest" description="Disordered" evidence="7">
    <location>
        <begin position="1"/>
        <end position="106"/>
    </location>
</feature>
<comment type="subcellular location">
    <subcellularLocation>
        <location evidence="1 5 6">Nucleus</location>
    </subcellularLocation>
</comment>
<evidence type="ECO:0000256" key="6">
    <source>
        <dbReference type="RuleBase" id="RU000682"/>
    </source>
</evidence>
<dbReference type="InterPro" id="IPR000047">
    <property type="entry name" value="HTH_motif"/>
</dbReference>
<dbReference type="CDD" id="cd00086">
    <property type="entry name" value="homeodomain"/>
    <property type="match status" value="1"/>
</dbReference>
<evidence type="ECO:0000256" key="1">
    <source>
        <dbReference type="ARBA" id="ARBA00004123"/>
    </source>
</evidence>
<feature type="region of interest" description="Disordered" evidence="7">
    <location>
        <begin position="279"/>
        <end position="323"/>
    </location>
</feature>
<dbReference type="InterPro" id="IPR001356">
    <property type="entry name" value="HD"/>
</dbReference>
<dbReference type="RefSeq" id="XP_014673934.1">
    <property type="nucleotide sequence ID" value="XM_014818448.1"/>
</dbReference>
<dbReference type="SMART" id="SM00389">
    <property type="entry name" value="HOX"/>
    <property type="match status" value="1"/>
</dbReference>
<evidence type="ECO:0000313" key="9">
    <source>
        <dbReference type="Proteomes" id="UP000695022"/>
    </source>
</evidence>
<dbReference type="Pfam" id="PF00046">
    <property type="entry name" value="Homeodomain"/>
    <property type="match status" value="1"/>
</dbReference>
<dbReference type="PRINTS" id="PR00024">
    <property type="entry name" value="HOMEOBOX"/>
</dbReference>
<feature type="domain" description="Homeobox" evidence="8">
    <location>
        <begin position="219"/>
        <end position="279"/>
    </location>
</feature>
<proteinExistence type="predicted"/>
<keyword evidence="4 5" id="KW-0539">Nucleus</keyword>
<organism evidence="9 10">
    <name type="scientific">Priapulus caudatus</name>
    <name type="common">Priapulid worm</name>
    <dbReference type="NCBI Taxonomy" id="37621"/>
    <lineage>
        <taxon>Eukaryota</taxon>
        <taxon>Metazoa</taxon>
        <taxon>Ecdysozoa</taxon>
        <taxon>Scalidophora</taxon>
        <taxon>Priapulida</taxon>
        <taxon>Priapulimorpha</taxon>
        <taxon>Priapulimorphida</taxon>
        <taxon>Priapulidae</taxon>
        <taxon>Priapulus</taxon>
    </lineage>
</organism>
<gene>
    <name evidence="10" type="primary">LOC106814154</name>
</gene>
<dbReference type="PROSITE" id="PS50071">
    <property type="entry name" value="HOMEOBOX_2"/>
    <property type="match status" value="1"/>
</dbReference>
<feature type="compositionally biased region" description="Basic and acidic residues" evidence="7">
    <location>
        <begin position="303"/>
        <end position="323"/>
    </location>
</feature>
<sequence length="323" mass="35632">MSLHVQPPPPPQQQQSKPKVGFSIESIMKDTCRSSAGDRTTPSGVSPPASSQPRRAGDVSPLYGKRRHRSVSPADRRTSLSPELAPCQPSPTSDVSPLRRSDMSPVSSARLNLAPQELTTSSSSSSAQVHQFLSSLYHAKSAYPGGVPGALAGHVGRGGYPAGQALHGPLAAHPYMLPQQYPPSHLSQYTWLLARQGRFYGHPLSGAENVGYFFPPAYRKPKRVRTAFNPSQLLELEHAFEKNHYVVGAERRELAKSLSLSETQVKVWFQNRRTKYKRVKEDVEDESTKVSQQKPPPPPSTSHHIDKWRQDTHQPTDARGEEA</sequence>
<keyword evidence="3 5" id="KW-0371">Homeobox</keyword>
<evidence type="ECO:0000256" key="2">
    <source>
        <dbReference type="ARBA" id="ARBA00023125"/>
    </source>
</evidence>
<dbReference type="InterPro" id="IPR050877">
    <property type="entry name" value="EMX-VAX-Noto_Homeobox_TFs"/>
</dbReference>
<feature type="compositionally biased region" description="Pro residues" evidence="7">
    <location>
        <begin position="1"/>
        <end position="12"/>
    </location>
</feature>
<evidence type="ECO:0000259" key="8">
    <source>
        <dbReference type="PROSITE" id="PS50071"/>
    </source>
</evidence>
<dbReference type="Proteomes" id="UP000695022">
    <property type="component" value="Unplaced"/>
</dbReference>
<dbReference type="InterPro" id="IPR020479">
    <property type="entry name" value="HD_metazoa"/>
</dbReference>
<dbReference type="InterPro" id="IPR017970">
    <property type="entry name" value="Homeobox_CS"/>
</dbReference>
<dbReference type="InterPro" id="IPR009057">
    <property type="entry name" value="Homeodomain-like_sf"/>
</dbReference>
<dbReference type="GeneID" id="106814154"/>
<evidence type="ECO:0000256" key="7">
    <source>
        <dbReference type="SAM" id="MobiDB-lite"/>
    </source>
</evidence>
<evidence type="ECO:0000256" key="5">
    <source>
        <dbReference type="PROSITE-ProRule" id="PRU00108"/>
    </source>
</evidence>
<accession>A0ABM1EP13</accession>
<keyword evidence="9" id="KW-1185">Reference proteome</keyword>
<feature type="DNA-binding region" description="Homeobox" evidence="5">
    <location>
        <begin position="221"/>
        <end position="280"/>
    </location>
</feature>
<dbReference type="PANTHER" id="PTHR24339:SF28">
    <property type="entry name" value="E5-RELATED"/>
    <property type="match status" value="1"/>
</dbReference>
<dbReference type="PRINTS" id="PR00031">
    <property type="entry name" value="HTHREPRESSR"/>
</dbReference>
<evidence type="ECO:0000256" key="4">
    <source>
        <dbReference type="ARBA" id="ARBA00023242"/>
    </source>
</evidence>
<dbReference type="PANTHER" id="PTHR24339">
    <property type="entry name" value="HOMEOBOX PROTEIN EMX-RELATED"/>
    <property type="match status" value="1"/>
</dbReference>
<protein>
    <submittedName>
        <fullName evidence="10">Homeobox protein EMX1-like</fullName>
    </submittedName>
</protein>
<feature type="compositionally biased region" description="Polar residues" evidence="7">
    <location>
        <begin position="33"/>
        <end position="53"/>
    </location>
</feature>
<reference evidence="10" key="1">
    <citation type="submission" date="2025-08" db="UniProtKB">
        <authorList>
            <consortium name="RefSeq"/>
        </authorList>
    </citation>
    <scope>IDENTIFICATION</scope>
</reference>
<dbReference type="Gene3D" id="1.10.10.60">
    <property type="entry name" value="Homeodomain-like"/>
    <property type="match status" value="1"/>
</dbReference>
<dbReference type="PROSITE" id="PS00027">
    <property type="entry name" value="HOMEOBOX_1"/>
    <property type="match status" value="1"/>
</dbReference>
<evidence type="ECO:0000256" key="3">
    <source>
        <dbReference type="ARBA" id="ARBA00023155"/>
    </source>
</evidence>
<evidence type="ECO:0000313" key="10">
    <source>
        <dbReference type="RefSeq" id="XP_014673934.1"/>
    </source>
</evidence>
<dbReference type="SUPFAM" id="SSF46689">
    <property type="entry name" value="Homeodomain-like"/>
    <property type="match status" value="1"/>
</dbReference>
<keyword evidence="2 5" id="KW-0238">DNA-binding</keyword>